<keyword evidence="3" id="KW-1185">Reference proteome</keyword>
<gene>
    <name evidence="2" type="ORF">SAMN05421684_0483</name>
</gene>
<organism evidence="2 3">
    <name type="scientific">Asanoa ishikariensis</name>
    <dbReference type="NCBI Taxonomy" id="137265"/>
    <lineage>
        <taxon>Bacteria</taxon>
        <taxon>Bacillati</taxon>
        <taxon>Actinomycetota</taxon>
        <taxon>Actinomycetes</taxon>
        <taxon>Micromonosporales</taxon>
        <taxon>Micromonosporaceae</taxon>
        <taxon>Asanoa</taxon>
    </lineage>
</organism>
<feature type="region of interest" description="Disordered" evidence="1">
    <location>
        <begin position="41"/>
        <end position="65"/>
    </location>
</feature>
<accession>A0A1H3L224</accession>
<dbReference type="EMBL" id="FNQB01000001">
    <property type="protein sequence ID" value="SDY58400.1"/>
    <property type="molecule type" value="Genomic_DNA"/>
</dbReference>
<evidence type="ECO:0000313" key="2">
    <source>
        <dbReference type="EMBL" id="SDY58400.1"/>
    </source>
</evidence>
<name>A0A1H3L224_9ACTN</name>
<sequence length="65" mass="7263">MRASRAYLTEPELLPELLGIDGCHDLRETLSDRLVARRTFHRRTYPSGTTGSSRRSDAASRGSQS</sequence>
<dbReference type="Proteomes" id="UP000199632">
    <property type="component" value="Unassembled WGS sequence"/>
</dbReference>
<dbReference type="AlphaFoldDB" id="A0A1H3L224"/>
<proteinExistence type="predicted"/>
<protein>
    <submittedName>
        <fullName evidence="2">Uncharacterized protein</fullName>
    </submittedName>
</protein>
<reference evidence="3" key="1">
    <citation type="submission" date="2016-10" db="EMBL/GenBank/DDBJ databases">
        <authorList>
            <person name="Varghese N."/>
            <person name="Submissions S."/>
        </authorList>
    </citation>
    <scope>NUCLEOTIDE SEQUENCE [LARGE SCALE GENOMIC DNA]</scope>
    <source>
        <strain evidence="3">DSM 44718</strain>
    </source>
</reference>
<evidence type="ECO:0000313" key="3">
    <source>
        <dbReference type="Proteomes" id="UP000199632"/>
    </source>
</evidence>
<evidence type="ECO:0000256" key="1">
    <source>
        <dbReference type="SAM" id="MobiDB-lite"/>
    </source>
</evidence>